<dbReference type="EMBL" id="JBHTKA010000016">
    <property type="protein sequence ID" value="MFD1003518.1"/>
    <property type="molecule type" value="Genomic_DNA"/>
</dbReference>
<keyword evidence="4" id="KW-0808">Transferase</keyword>
<dbReference type="PROSITE" id="PS50112">
    <property type="entry name" value="PAS"/>
    <property type="match status" value="1"/>
</dbReference>
<evidence type="ECO:0000256" key="3">
    <source>
        <dbReference type="ARBA" id="ARBA00022553"/>
    </source>
</evidence>
<keyword evidence="3" id="KW-0597">Phosphoprotein</keyword>
<reference evidence="10" key="1">
    <citation type="journal article" date="2019" name="Int. J. Syst. Evol. Microbiol.">
        <title>The Global Catalogue of Microorganisms (GCM) 10K type strain sequencing project: providing services to taxonomists for standard genome sequencing and annotation.</title>
        <authorList>
            <consortium name="The Broad Institute Genomics Platform"/>
            <consortium name="The Broad Institute Genome Sequencing Center for Infectious Disease"/>
            <person name="Wu L."/>
            <person name="Ma J."/>
        </authorList>
    </citation>
    <scope>NUCLEOTIDE SEQUENCE [LARGE SCALE GENOMIC DNA]</scope>
    <source>
        <strain evidence="10">CCUG 58938</strain>
    </source>
</reference>
<dbReference type="SMART" id="SM00388">
    <property type="entry name" value="HisKA"/>
    <property type="match status" value="1"/>
</dbReference>
<dbReference type="Pfam" id="PF02518">
    <property type="entry name" value="HATPase_c"/>
    <property type="match status" value="1"/>
</dbReference>
<dbReference type="Gene3D" id="3.30.565.10">
    <property type="entry name" value="Histidine kinase-like ATPase, C-terminal domain"/>
    <property type="match status" value="1"/>
</dbReference>
<dbReference type="SUPFAM" id="SSF55785">
    <property type="entry name" value="PYP-like sensor domain (PAS domain)"/>
    <property type="match status" value="1"/>
</dbReference>
<dbReference type="EC" id="2.7.13.3" evidence="2"/>
<dbReference type="InterPro" id="IPR036097">
    <property type="entry name" value="HisK_dim/P_sf"/>
</dbReference>
<dbReference type="InterPro" id="IPR003661">
    <property type="entry name" value="HisK_dim/P_dom"/>
</dbReference>
<dbReference type="InterPro" id="IPR035965">
    <property type="entry name" value="PAS-like_dom_sf"/>
</dbReference>
<evidence type="ECO:0000313" key="10">
    <source>
        <dbReference type="Proteomes" id="UP001597112"/>
    </source>
</evidence>
<keyword evidence="5" id="KW-0418">Kinase</keyword>
<evidence type="ECO:0000259" key="6">
    <source>
        <dbReference type="PROSITE" id="PS50109"/>
    </source>
</evidence>
<dbReference type="RefSeq" id="WP_377586306.1">
    <property type="nucleotide sequence ID" value="NZ_JBHTKA010000016.1"/>
</dbReference>
<dbReference type="CDD" id="cd00130">
    <property type="entry name" value="PAS"/>
    <property type="match status" value="1"/>
</dbReference>
<evidence type="ECO:0000256" key="5">
    <source>
        <dbReference type="ARBA" id="ARBA00022777"/>
    </source>
</evidence>
<dbReference type="Gene3D" id="3.30.450.20">
    <property type="entry name" value="PAS domain"/>
    <property type="match status" value="1"/>
</dbReference>
<protein>
    <recommendedName>
        <fullName evidence="2">histidine kinase</fullName>
        <ecNumber evidence="2">2.7.13.3</ecNumber>
    </recommendedName>
</protein>
<comment type="catalytic activity">
    <reaction evidence="1">
        <text>ATP + protein L-histidine = ADP + protein N-phospho-L-histidine.</text>
        <dbReference type="EC" id="2.7.13.3"/>
    </reaction>
</comment>
<evidence type="ECO:0000259" key="8">
    <source>
        <dbReference type="PROSITE" id="PS50113"/>
    </source>
</evidence>
<dbReference type="SUPFAM" id="SSF47384">
    <property type="entry name" value="Homodimeric domain of signal transducing histidine kinase"/>
    <property type="match status" value="1"/>
</dbReference>
<dbReference type="PROSITE" id="PS50109">
    <property type="entry name" value="HIS_KIN"/>
    <property type="match status" value="1"/>
</dbReference>
<dbReference type="SUPFAM" id="SSF55874">
    <property type="entry name" value="ATPase domain of HSP90 chaperone/DNA topoisomerase II/histidine kinase"/>
    <property type="match status" value="1"/>
</dbReference>
<dbReference type="CDD" id="cd00082">
    <property type="entry name" value="HisKA"/>
    <property type="match status" value="1"/>
</dbReference>
<feature type="domain" description="PAS" evidence="7">
    <location>
        <begin position="31"/>
        <end position="88"/>
    </location>
</feature>
<dbReference type="InterPro" id="IPR003594">
    <property type="entry name" value="HATPase_dom"/>
</dbReference>
<feature type="domain" description="Histidine kinase" evidence="6">
    <location>
        <begin position="160"/>
        <end position="387"/>
    </location>
</feature>
<dbReference type="SMART" id="SM00091">
    <property type="entry name" value="PAS"/>
    <property type="match status" value="1"/>
</dbReference>
<dbReference type="PANTHER" id="PTHR43304">
    <property type="entry name" value="PHYTOCHROME-LIKE PROTEIN CPH1"/>
    <property type="match status" value="1"/>
</dbReference>
<dbReference type="PANTHER" id="PTHR43304:SF1">
    <property type="entry name" value="PAC DOMAIN-CONTAINING PROTEIN"/>
    <property type="match status" value="1"/>
</dbReference>
<dbReference type="InterPro" id="IPR052162">
    <property type="entry name" value="Sensor_kinase/Photoreceptor"/>
</dbReference>
<dbReference type="Proteomes" id="UP001597112">
    <property type="component" value="Unassembled WGS sequence"/>
</dbReference>
<dbReference type="Pfam" id="PF00512">
    <property type="entry name" value="HisKA"/>
    <property type="match status" value="1"/>
</dbReference>
<sequence>MSQKKLALGNRSQLTSLYWEKMISEVQDYSFILLDNDGYIIDWNKGAETLKGYTAEEAIGRHFRIFYTQQDQELHLAEKFIEQARKQGKAEYEGWRVRKDGTLFWSSVIITALHNDAHDVIGFAKVTRDLTERKSAEDRMKKKNAELEQMNQELTSFAYVSSHDLQAPLRKIQSFIHRIKEVDGETLSDKGKEYMQRIVNTTSHMQALIEDLLAYSRTSTQERNFERVDLNEIIEIVKRDLDETIRDKHAVVEALPLPVLDLIRFQFQQLFVNLLSNALKFSRKDIRPHILIRADEVTADQIKGYTGDMTKRFHHIVIADNGIGFDEAYSNRIFEVFQRLHGQSEYSGTGIGLSICKRILDNHNGFIQAEGKLNEGATFHIYIPVER</sequence>
<dbReference type="SMART" id="SM00387">
    <property type="entry name" value="HATPase_c"/>
    <property type="match status" value="1"/>
</dbReference>
<dbReference type="InterPro" id="IPR004358">
    <property type="entry name" value="Sig_transdc_His_kin-like_C"/>
</dbReference>
<evidence type="ECO:0000313" key="9">
    <source>
        <dbReference type="EMBL" id="MFD1003518.1"/>
    </source>
</evidence>
<gene>
    <name evidence="9" type="ORF">ACFQ21_29605</name>
</gene>
<feature type="domain" description="PAC" evidence="8">
    <location>
        <begin position="90"/>
        <end position="142"/>
    </location>
</feature>
<dbReference type="InterPro" id="IPR000014">
    <property type="entry name" value="PAS"/>
</dbReference>
<dbReference type="InterPro" id="IPR036890">
    <property type="entry name" value="HATPase_C_sf"/>
</dbReference>
<accession>A0ABW3KBS4</accession>
<evidence type="ECO:0000256" key="2">
    <source>
        <dbReference type="ARBA" id="ARBA00012438"/>
    </source>
</evidence>
<dbReference type="Gene3D" id="1.10.287.130">
    <property type="match status" value="1"/>
</dbReference>
<evidence type="ECO:0000256" key="1">
    <source>
        <dbReference type="ARBA" id="ARBA00000085"/>
    </source>
</evidence>
<evidence type="ECO:0000256" key="4">
    <source>
        <dbReference type="ARBA" id="ARBA00022679"/>
    </source>
</evidence>
<keyword evidence="10" id="KW-1185">Reference proteome</keyword>
<dbReference type="Pfam" id="PF13426">
    <property type="entry name" value="PAS_9"/>
    <property type="match status" value="1"/>
</dbReference>
<comment type="caution">
    <text evidence="9">The sequence shown here is derived from an EMBL/GenBank/DDBJ whole genome shotgun (WGS) entry which is preliminary data.</text>
</comment>
<dbReference type="PRINTS" id="PR00344">
    <property type="entry name" value="BCTRLSENSOR"/>
</dbReference>
<dbReference type="InterPro" id="IPR000700">
    <property type="entry name" value="PAS-assoc_C"/>
</dbReference>
<organism evidence="9 10">
    <name type="scientific">Ohtaekwangia kribbensis</name>
    <dbReference type="NCBI Taxonomy" id="688913"/>
    <lineage>
        <taxon>Bacteria</taxon>
        <taxon>Pseudomonadati</taxon>
        <taxon>Bacteroidota</taxon>
        <taxon>Cytophagia</taxon>
        <taxon>Cytophagales</taxon>
        <taxon>Fulvivirgaceae</taxon>
        <taxon>Ohtaekwangia</taxon>
    </lineage>
</organism>
<name>A0ABW3KBS4_9BACT</name>
<proteinExistence type="predicted"/>
<evidence type="ECO:0000259" key="7">
    <source>
        <dbReference type="PROSITE" id="PS50112"/>
    </source>
</evidence>
<dbReference type="NCBIfam" id="TIGR00229">
    <property type="entry name" value="sensory_box"/>
    <property type="match status" value="1"/>
</dbReference>
<dbReference type="PROSITE" id="PS50113">
    <property type="entry name" value="PAC"/>
    <property type="match status" value="1"/>
</dbReference>
<dbReference type="InterPro" id="IPR005467">
    <property type="entry name" value="His_kinase_dom"/>
</dbReference>